<comment type="caution">
    <text evidence="2">The sequence shown here is derived from an EMBL/GenBank/DDBJ whole genome shotgun (WGS) entry which is preliminary data.</text>
</comment>
<dbReference type="Proteomes" id="UP000652761">
    <property type="component" value="Unassembled WGS sequence"/>
</dbReference>
<dbReference type="AlphaFoldDB" id="A0A843X6Q5"/>
<dbReference type="EMBL" id="NMUH01005434">
    <property type="protein sequence ID" value="MQM12740.1"/>
    <property type="molecule type" value="Genomic_DNA"/>
</dbReference>
<sequence>MRRGGPWTREHMNTVRSARNETGSEMGSTTESTTADGEELLEAASLAMAAAIASMPLGSQKNLQIDGLFGWILKGSNKDGIQERLGFFAFAMSTTVYTYSNSLPVFLQEPPIAPWHSYACTWRRGGRRGRSTERIHRAVRRRRCQVHGVVRKRIRLMSVALMSR</sequence>
<evidence type="ECO:0000313" key="2">
    <source>
        <dbReference type="EMBL" id="MQM12740.1"/>
    </source>
</evidence>
<protein>
    <submittedName>
        <fullName evidence="2">Uncharacterized protein</fullName>
    </submittedName>
</protein>
<feature type="region of interest" description="Disordered" evidence="1">
    <location>
        <begin position="1"/>
        <end position="34"/>
    </location>
</feature>
<reference evidence="2" key="1">
    <citation type="submission" date="2017-07" db="EMBL/GenBank/DDBJ databases">
        <title>Taro Niue Genome Assembly and Annotation.</title>
        <authorList>
            <person name="Atibalentja N."/>
            <person name="Keating K."/>
            <person name="Fields C.J."/>
        </authorList>
    </citation>
    <scope>NUCLEOTIDE SEQUENCE</scope>
    <source>
        <strain evidence="2">Niue_2</strain>
        <tissue evidence="2">Leaf</tissue>
    </source>
</reference>
<evidence type="ECO:0000256" key="1">
    <source>
        <dbReference type="SAM" id="MobiDB-lite"/>
    </source>
</evidence>
<gene>
    <name evidence="2" type="ORF">Taro_045658</name>
</gene>
<feature type="compositionally biased region" description="Low complexity" evidence="1">
    <location>
        <begin position="21"/>
        <end position="34"/>
    </location>
</feature>
<organism evidence="2 3">
    <name type="scientific">Colocasia esculenta</name>
    <name type="common">Wild taro</name>
    <name type="synonym">Arum esculentum</name>
    <dbReference type="NCBI Taxonomy" id="4460"/>
    <lineage>
        <taxon>Eukaryota</taxon>
        <taxon>Viridiplantae</taxon>
        <taxon>Streptophyta</taxon>
        <taxon>Embryophyta</taxon>
        <taxon>Tracheophyta</taxon>
        <taxon>Spermatophyta</taxon>
        <taxon>Magnoliopsida</taxon>
        <taxon>Liliopsida</taxon>
        <taxon>Araceae</taxon>
        <taxon>Aroideae</taxon>
        <taxon>Colocasieae</taxon>
        <taxon>Colocasia</taxon>
    </lineage>
</organism>
<proteinExistence type="predicted"/>
<keyword evidence="3" id="KW-1185">Reference proteome</keyword>
<name>A0A843X6Q5_COLES</name>
<accession>A0A843X6Q5</accession>
<evidence type="ECO:0000313" key="3">
    <source>
        <dbReference type="Proteomes" id="UP000652761"/>
    </source>
</evidence>